<protein>
    <recommendedName>
        <fullName evidence="6">Pentatricopeptide repeat-containing protein</fullName>
    </recommendedName>
</protein>
<dbReference type="Pfam" id="PF01535">
    <property type="entry name" value="PPR"/>
    <property type="match status" value="2"/>
</dbReference>
<evidence type="ECO:0000313" key="5">
    <source>
        <dbReference type="Proteomes" id="UP001165190"/>
    </source>
</evidence>
<dbReference type="AlphaFoldDB" id="A0A9W7MAE9"/>
<dbReference type="PANTHER" id="PTHR47936:SF5">
    <property type="entry name" value="PENTACOTRIPEPTIDE-REPEAT REGION OF PRORP DOMAIN-CONTAINING PROTEIN"/>
    <property type="match status" value="1"/>
</dbReference>
<dbReference type="NCBIfam" id="TIGR00756">
    <property type="entry name" value="PPR"/>
    <property type="match status" value="5"/>
</dbReference>
<dbReference type="InterPro" id="IPR011990">
    <property type="entry name" value="TPR-like_helical_dom_sf"/>
</dbReference>
<feature type="repeat" description="PPR" evidence="3">
    <location>
        <begin position="211"/>
        <end position="245"/>
    </location>
</feature>
<dbReference type="GO" id="GO:0010019">
    <property type="term" value="P:chloroplast-nucleus signaling pathway"/>
    <property type="evidence" value="ECO:0007669"/>
    <property type="project" value="TreeGrafter"/>
</dbReference>
<organism evidence="4 5">
    <name type="scientific">Hibiscus trionum</name>
    <name type="common">Flower of an hour</name>
    <dbReference type="NCBI Taxonomy" id="183268"/>
    <lineage>
        <taxon>Eukaryota</taxon>
        <taxon>Viridiplantae</taxon>
        <taxon>Streptophyta</taxon>
        <taxon>Embryophyta</taxon>
        <taxon>Tracheophyta</taxon>
        <taxon>Spermatophyta</taxon>
        <taxon>Magnoliopsida</taxon>
        <taxon>eudicotyledons</taxon>
        <taxon>Gunneridae</taxon>
        <taxon>Pentapetalae</taxon>
        <taxon>rosids</taxon>
        <taxon>malvids</taxon>
        <taxon>Malvales</taxon>
        <taxon>Malvaceae</taxon>
        <taxon>Malvoideae</taxon>
        <taxon>Hibiscus</taxon>
    </lineage>
</organism>
<feature type="repeat" description="PPR" evidence="3">
    <location>
        <begin position="246"/>
        <end position="280"/>
    </location>
</feature>
<keyword evidence="5" id="KW-1185">Reference proteome</keyword>
<dbReference type="Pfam" id="PF13041">
    <property type="entry name" value="PPR_2"/>
    <property type="match status" value="2"/>
</dbReference>
<dbReference type="GO" id="GO:0031930">
    <property type="term" value="P:mitochondria-nucleus signaling pathway"/>
    <property type="evidence" value="ECO:0007669"/>
    <property type="project" value="TreeGrafter"/>
</dbReference>
<evidence type="ECO:0000256" key="3">
    <source>
        <dbReference type="PROSITE-ProRule" id="PRU00708"/>
    </source>
</evidence>
<dbReference type="PROSITE" id="PS51375">
    <property type="entry name" value="PPR"/>
    <property type="match status" value="4"/>
</dbReference>
<dbReference type="Proteomes" id="UP001165190">
    <property type="component" value="Unassembled WGS sequence"/>
</dbReference>
<accession>A0A9W7MAE9</accession>
<feature type="repeat" description="PPR" evidence="3">
    <location>
        <begin position="281"/>
        <end position="311"/>
    </location>
</feature>
<proteinExistence type="inferred from homology"/>
<evidence type="ECO:0008006" key="6">
    <source>
        <dbReference type="Google" id="ProtNLM"/>
    </source>
</evidence>
<comment type="similarity">
    <text evidence="1">Belongs to the PPR family. P subfamily.</text>
</comment>
<comment type="caution">
    <text evidence="4">The sequence shown here is derived from an EMBL/GenBank/DDBJ whole genome shotgun (WGS) entry which is preliminary data.</text>
</comment>
<dbReference type="GO" id="GO:0009507">
    <property type="term" value="C:chloroplast"/>
    <property type="evidence" value="ECO:0007669"/>
    <property type="project" value="TreeGrafter"/>
</dbReference>
<dbReference type="Gene3D" id="1.25.40.10">
    <property type="entry name" value="Tetratricopeptide repeat domain"/>
    <property type="match status" value="2"/>
</dbReference>
<dbReference type="EMBL" id="BSYR01000025">
    <property type="protein sequence ID" value="GMI93351.1"/>
    <property type="molecule type" value="Genomic_DNA"/>
</dbReference>
<evidence type="ECO:0000313" key="4">
    <source>
        <dbReference type="EMBL" id="GMI93351.1"/>
    </source>
</evidence>
<gene>
    <name evidence="4" type="ORF">HRI_003004400</name>
</gene>
<keyword evidence="2" id="KW-0677">Repeat</keyword>
<feature type="repeat" description="PPR" evidence="3">
    <location>
        <begin position="176"/>
        <end position="210"/>
    </location>
</feature>
<evidence type="ECO:0000256" key="2">
    <source>
        <dbReference type="ARBA" id="ARBA00022737"/>
    </source>
</evidence>
<evidence type="ECO:0000256" key="1">
    <source>
        <dbReference type="ARBA" id="ARBA00007626"/>
    </source>
</evidence>
<name>A0A9W7MAE9_HIBTR</name>
<sequence>MSKATGAASMRRLVGLFNSPLSSATKSAAAAAAAAVNYSKPIAGPDQRKFKKLAEKFKKSSESSKFRNYTKNAFSITVQRLALAKQFSLIDDILQHQKKYEDISKEGFVVRLMTLYGKAGMFEHAHKLFDEMPELNCPRTVNSFNALLAAYIHSKKFDNVVKLLEELPEKIRIEPDLISYNTVIKAYCEMGSMDSAVSVIDTLEKKGLEPDIITFNILLDGFFSGGRIADGEDIWRLMENKNVVPDIWTYNAKLRGLVHERKISEAVELREEMKSKRIKPDIHSYNALITGYCNAGNLEQVMKWYGELKKRFLPDRVTYITVLAFLRKKNEFEMASEICKEATKRHKISGAALVDRLVKESRIEEAIQFVESGLSRSALRLKFP</sequence>
<dbReference type="PANTHER" id="PTHR47936">
    <property type="entry name" value="PPR_LONG DOMAIN-CONTAINING PROTEIN"/>
    <property type="match status" value="1"/>
</dbReference>
<reference evidence="4" key="1">
    <citation type="submission" date="2023-05" db="EMBL/GenBank/DDBJ databases">
        <title>Genome and transcriptome analyses reveal genes involved in the formation of fine ridges on petal epidermal cells in Hibiscus trionum.</title>
        <authorList>
            <person name="Koshimizu S."/>
            <person name="Masuda S."/>
            <person name="Ishii T."/>
            <person name="Shirasu K."/>
            <person name="Hoshino A."/>
            <person name="Arita M."/>
        </authorList>
    </citation>
    <scope>NUCLEOTIDE SEQUENCE</scope>
    <source>
        <strain evidence="4">Hamamatsu line</strain>
    </source>
</reference>
<dbReference type="InterPro" id="IPR002885">
    <property type="entry name" value="PPR_rpt"/>
</dbReference>
<dbReference type="OrthoDB" id="185373at2759"/>